<accession>A0ACB5SDV4</accession>
<name>A0ACB5SDV4_9PEZI</name>
<proteinExistence type="predicted"/>
<organism evidence="1 2">
    <name type="scientific">Neofusicoccum parvum</name>
    <dbReference type="NCBI Taxonomy" id="310453"/>
    <lineage>
        <taxon>Eukaryota</taxon>
        <taxon>Fungi</taxon>
        <taxon>Dikarya</taxon>
        <taxon>Ascomycota</taxon>
        <taxon>Pezizomycotina</taxon>
        <taxon>Dothideomycetes</taxon>
        <taxon>Dothideomycetes incertae sedis</taxon>
        <taxon>Botryosphaeriales</taxon>
        <taxon>Botryosphaeriaceae</taxon>
        <taxon>Neofusicoccum</taxon>
    </lineage>
</organism>
<dbReference type="EMBL" id="BSXG01000293">
    <property type="protein sequence ID" value="GME36451.1"/>
    <property type="molecule type" value="Genomic_DNA"/>
</dbReference>
<keyword evidence="2" id="KW-1185">Reference proteome</keyword>
<comment type="caution">
    <text evidence="1">The sequence shown here is derived from an EMBL/GenBank/DDBJ whole genome shotgun (WGS) entry which is preliminary data.</text>
</comment>
<gene>
    <name evidence="1" type="primary">g6408</name>
    <name evidence="1" type="ORF">NpPPO83_00006408</name>
</gene>
<evidence type="ECO:0000313" key="1">
    <source>
        <dbReference type="EMBL" id="GME36451.1"/>
    </source>
</evidence>
<protein>
    <submittedName>
        <fullName evidence="1">Uncharacterized protein</fullName>
    </submittedName>
</protein>
<evidence type="ECO:0000313" key="2">
    <source>
        <dbReference type="Proteomes" id="UP001165186"/>
    </source>
</evidence>
<dbReference type="Proteomes" id="UP001165186">
    <property type="component" value="Unassembled WGS sequence"/>
</dbReference>
<sequence>MDRHKMNEAEFSAYALTNLFRSEPRRPQNAIQLGHYNCSWDVRPDCAYWISLLAFQQGFRTKVPYHITVIQKRAMCPYFTVEFKKDSEAGIATACNQVAMASCIALYNRWKLRRTRVSKWTAEHRCPLRYYGLTFSNSQWEVWCTTPKAFDQWAGCYMRAVRRGDATVPADVACKDDIYALTVQDDELDQADISLLHMDRP</sequence>
<reference evidence="1" key="1">
    <citation type="submission" date="2024-09" db="EMBL/GenBank/DDBJ databases">
        <title>Draft Genome Sequences of Neofusicoccum parvum.</title>
        <authorList>
            <person name="Ashida A."/>
            <person name="Camagna M."/>
            <person name="Tanaka A."/>
            <person name="Takemoto D."/>
        </authorList>
    </citation>
    <scope>NUCLEOTIDE SEQUENCE</scope>
    <source>
        <strain evidence="1">PPO83</strain>
    </source>
</reference>